<sequence>MSFFRNIFIIFAVGFLMTLGTTVGAPSVVGRDVSVIQGETGVLLCSVIDTNDSVSLISWERYTRGHPQDSEFVTITPGSGLKVINGDGDRVKFIGNIDDKNGSLELSGITLMDEGIYTCAFSLYPSGTQQQKTISLNVVVPPVSSLVDNHPVLGDKEVSLATCTAAGSKPPATVSWLFGNLPGNLTTISNAIRHQNGTVTTVSSLVGVPSRELDQQLVQCVVTSKATKDQTLPFTIQIYFPPSEVNINEQPDGSFSCDTAAKPKPEIVWTRIDGSWPESSVTVKDGRLKFLTMDASLNGLYQCEASNEYGSKYGHLYVHNNAGHCTVCWTLFGLLISIIVVAGVIRFLCTSGKINSIPLLRPWQAVQTMASTPKRTTREVPAGIEAV</sequence>
<dbReference type="GO" id="GO:0016020">
    <property type="term" value="C:membrane"/>
    <property type="evidence" value="ECO:0007669"/>
    <property type="project" value="UniProtKB-SubCell"/>
</dbReference>
<feature type="transmembrane region" description="Helical" evidence="11">
    <location>
        <begin position="329"/>
        <end position="349"/>
    </location>
</feature>
<dbReference type="SMART" id="SM00409">
    <property type="entry name" value="IG"/>
    <property type="match status" value="2"/>
</dbReference>
<keyword evidence="5" id="KW-0677">Repeat</keyword>
<feature type="signal peptide" evidence="12">
    <location>
        <begin position="1"/>
        <end position="24"/>
    </location>
</feature>
<dbReference type="PANTHER" id="PTHR23277">
    <property type="entry name" value="NECTIN-RELATED"/>
    <property type="match status" value="1"/>
</dbReference>
<dbReference type="Proteomes" id="UP000324091">
    <property type="component" value="Chromosome 1"/>
</dbReference>
<reference evidence="14 15" key="1">
    <citation type="submission" date="2019-04" db="EMBL/GenBank/DDBJ databases">
        <title>Chromosome genome assembly for Takifugu flavidus.</title>
        <authorList>
            <person name="Xiao S."/>
        </authorList>
    </citation>
    <scope>NUCLEOTIDE SEQUENCE [LARGE SCALE GENOMIC DNA]</scope>
    <source>
        <strain evidence="14">HTHZ2018</strain>
        <tissue evidence="14">Muscle</tissue>
    </source>
</reference>
<feature type="domain" description="Ig-like" evidence="13">
    <location>
        <begin position="254"/>
        <end position="307"/>
    </location>
</feature>
<evidence type="ECO:0000313" key="15">
    <source>
        <dbReference type="Proteomes" id="UP000324091"/>
    </source>
</evidence>
<keyword evidence="3 11" id="KW-0812">Transmembrane</keyword>
<dbReference type="AlphaFoldDB" id="A0A5C6PRN7"/>
<proteinExistence type="inferred from homology"/>
<dbReference type="EMBL" id="RHFK02000001">
    <property type="protein sequence ID" value="TWW80930.1"/>
    <property type="molecule type" value="Genomic_DNA"/>
</dbReference>
<dbReference type="Pfam" id="PF07686">
    <property type="entry name" value="V-set"/>
    <property type="match status" value="1"/>
</dbReference>
<dbReference type="Pfam" id="PF13927">
    <property type="entry name" value="Ig_3"/>
    <property type="match status" value="1"/>
</dbReference>
<evidence type="ECO:0000256" key="6">
    <source>
        <dbReference type="ARBA" id="ARBA00022889"/>
    </source>
</evidence>
<evidence type="ECO:0000313" key="14">
    <source>
        <dbReference type="EMBL" id="TWW80930.1"/>
    </source>
</evidence>
<dbReference type="InterPro" id="IPR036179">
    <property type="entry name" value="Ig-like_dom_sf"/>
</dbReference>
<name>A0A5C6PRN7_9TELE</name>
<organism evidence="14 15">
    <name type="scientific">Takifugu flavidus</name>
    <name type="common">sansaifugu</name>
    <dbReference type="NCBI Taxonomy" id="433684"/>
    <lineage>
        <taxon>Eukaryota</taxon>
        <taxon>Metazoa</taxon>
        <taxon>Chordata</taxon>
        <taxon>Craniata</taxon>
        <taxon>Vertebrata</taxon>
        <taxon>Euteleostomi</taxon>
        <taxon>Actinopterygii</taxon>
        <taxon>Neopterygii</taxon>
        <taxon>Teleostei</taxon>
        <taxon>Neoteleostei</taxon>
        <taxon>Acanthomorphata</taxon>
        <taxon>Eupercaria</taxon>
        <taxon>Tetraodontiformes</taxon>
        <taxon>Tetradontoidea</taxon>
        <taxon>Tetraodontidae</taxon>
        <taxon>Takifugu</taxon>
    </lineage>
</organism>
<dbReference type="PROSITE" id="PS50835">
    <property type="entry name" value="IG_LIKE"/>
    <property type="match status" value="3"/>
</dbReference>
<comment type="similarity">
    <text evidence="2">Belongs to the nectin family.</text>
</comment>
<evidence type="ECO:0000256" key="10">
    <source>
        <dbReference type="ARBA" id="ARBA00023180"/>
    </source>
</evidence>
<feature type="domain" description="Ig-like" evidence="13">
    <location>
        <begin position="26"/>
        <end position="135"/>
    </location>
</feature>
<dbReference type="InterPro" id="IPR007110">
    <property type="entry name" value="Ig-like_dom"/>
</dbReference>
<keyword evidence="4 12" id="KW-0732">Signal</keyword>
<dbReference type="InterPro" id="IPR051427">
    <property type="entry name" value="Nectin/Nectin-like"/>
</dbReference>
<dbReference type="GO" id="GO:0005912">
    <property type="term" value="C:adherens junction"/>
    <property type="evidence" value="ECO:0007669"/>
    <property type="project" value="TreeGrafter"/>
</dbReference>
<keyword evidence="8 11" id="KW-0472">Membrane</keyword>
<dbReference type="SUPFAM" id="SSF48726">
    <property type="entry name" value="Immunoglobulin"/>
    <property type="match status" value="3"/>
</dbReference>
<accession>A0A5C6PRN7</accession>
<keyword evidence="6" id="KW-0130">Cell adhesion</keyword>
<keyword evidence="9" id="KW-1015">Disulfide bond</keyword>
<evidence type="ECO:0000256" key="3">
    <source>
        <dbReference type="ARBA" id="ARBA00022692"/>
    </source>
</evidence>
<dbReference type="InterPro" id="IPR003598">
    <property type="entry name" value="Ig_sub2"/>
</dbReference>
<keyword evidence="15" id="KW-1185">Reference proteome</keyword>
<evidence type="ECO:0000256" key="7">
    <source>
        <dbReference type="ARBA" id="ARBA00022989"/>
    </source>
</evidence>
<dbReference type="InterPro" id="IPR013783">
    <property type="entry name" value="Ig-like_fold"/>
</dbReference>
<dbReference type="GO" id="GO:0007156">
    <property type="term" value="P:homophilic cell adhesion via plasma membrane adhesion molecules"/>
    <property type="evidence" value="ECO:0007669"/>
    <property type="project" value="TreeGrafter"/>
</dbReference>
<evidence type="ECO:0000256" key="9">
    <source>
        <dbReference type="ARBA" id="ARBA00023157"/>
    </source>
</evidence>
<evidence type="ECO:0000256" key="5">
    <source>
        <dbReference type="ARBA" id="ARBA00022737"/>
    </source>
</evidence>
<dbReference type="InterPro" id="IPR013162">
    <property type="entry name" value="CD80_C2-set"/>
</dbReference>
<dbReference type="Gene3D" id="2.60.40.10">
    <property type="entry name" value="Immunoglobulins"/>
    <property type="match status" value="3"/>
</dbReference>
<feature type="domain" description="Ig-like" evidence="13">
    <location>
        <begin position="141"/>
        <end position="237"/>
    </location>
</feature>
<feature type="chain" id="PRO_5022684185" evidence="12">
    <location>
        <begin position="25"/>
        <end position="387"/>
    </location>
</feature>
<protein>
    <submittedName>
        <fullName evidence="14">Nectin-2 Herpes virus entry mediator B</fullName>
    </submittedName>
</protein>
<dbReference type="SMART" id="SM00408">
    <property type="entry name" value="IGc2"/>
    <property type="match status" value="2"/>
</dbReference>
<dbReference type="GO" id="GO:0007157">
    <property type="term" value="P:heterophilic cell-cell adhesion via plasma membrane cell adhesion molecules"/>
    <property type="evidence" value="ECO:0007669"/>
    <property type="project" value="TreeGrafter"/>
</dbReference>
<evidence type="ECO:0000259" key="13">
    <source>
        <dbReference type="PROSITE" id="PS50835"/>
    </source>
</evidence>
<dbReference type="InterPro" id="IPR013106">
    <property type="entry name" value="Ig_V-set"/>
</dbReference>
<evidence type="ECO:0000256" key="4">
    <source>
        <dbReference type="ARBA" id="ARBA00022729"/>
    </source>
</evidence>
<comment type="caution">
    <text evidence="14">The sequence shown here is derived from an EMBL/GenBank/DDBJ whole genome shotgun (WGS) entry which is preliminary data.</text>
</comment>
<evidence type="ECO:0000256" key="11">
    <source>
        <dbReference type="SAM" id="Phobius"/>
    </source>
</evidence>
<evidence type="ECO:0000256" key="12">
    <source>
        <dbReference type="SAM" id="SignalP"/>
    </source>
</evidence>
<evidence type="ECO:0000256" key="8">
    <source>
        <dbReference type="ARBA" id="ARBA00023136"/>
    </source>
</evidence>
<dbReference type="Pfam" id="PF08205">
    <property type="entry name" value="C2-set_2"/>
    <property type="match status" value="1"/>
</dbReference>
<evidence type="ECO:0000256" key="2">
    <source>
        <dbReference type="ARBA" id="ARBA00007810"/>
    </source>
</evidence>
<gene>
    <name evidence="14" type="ORF">D4764_01G0007450</name>
</gene>
<keyword evidence="7 11" id="KW-1133">Transmembrane helix</keyword>
<dbReference type="PANTHER" id="PTHR23277:SF106">
    <property type="entry name" value="NECTIN-1 ISOFORM X1-RELATED"/>
    <property type="match status" value="1"/>
</dbReference>
<dbReference type="InterPro" id="IPR003599">
    <property type="entry name" value="Ig_sub"/>
</dbReference>
<comment type="subcellular location">
    <subcellularLocation>
        <location evidence="1">Membrane</location>
        <topology evidence="1">Single-pass membrane protein</topology>
    </subcellularLocation>
</comment>
<evidence type="ECO:0000256" key="1">
    <source>
        <dbReference type="ARBA" id="ARBA00004167"/>
    </source>
</evidence>
<keyword evidence="10" id="KW-0325">Glycoprotein</keyword>